<reference evidence="1 2" key="1">
    <citation type="submission" date="2006-02" db="EMBL/GenBank/DDBJ databases">
        <authorList>
            <person name="Waterbury J."/>
            <person name="Ferriera S."/>
            <person name="Johnson J."/>
            <person name="Kravitz S."/>
            <person name="Halpern A."/>
            <person name="Remington K."/>
            <person name="Beeson K."/>
            <person name="Tran B."/>
            <person name="Rogers Y.-H."/>
            <person name="Friedman R."/>
            <person name="Venter J.C."/>
        </authorList>
    </citation>
    <scope>NUCLEOTIDE SEQUENCE [LARGE SCALE GENOMIC DNA]</scope>
    <source>
        <strain evidence="1 2">Nb-231</strain>
    </source>
</reference>
<dbReference type="EMBL" id="AAOF01000024">
    <property type="protein sequence ID" value="EAR20376.1"/>
    <property type="molecule type" value="Genomic_DNA"/>
</dbReference>
<protein>
    <submittedName>
        <fullName evidence="1">Uncharacterized protein</fullName>
    </submittedName>
</protein>
<dbReference type="Proteomes" id="UP000003374">
    <property type="component" value="Unassembled WGS sequence"/>
</dbReference>
<organism evidence="1 2">
    <name type="scientific">Nitrococcus mobilis Nb-231</name>
    <dbReference type="NCBI Taxonomy" id="314278"/>
    <lineage>
        <taxon>Bacteria</taxon>
        <taxon>Pseudomonadati</taxon>
        <taxon>Pseudomonadota</taxon>
        <taxon>Gammaproteobacteria</taxon>
        <taxon>Chromatiales</taxon>
        <taxon>Ectothiorhodospiraceae</taxon>
        <taxon>Nitrococcus</taxon>
    </lineage>
</organism>
<accession>A4BVA9</accession>
<gene>
    <name evidence="1" type="ORF">NB231_06875</name>
</gene>
<keyword evidence="2" id="KW-1185">Reference proteome</keyword>
<comment type="caution">
    <text evidence="1">The sequence shown here is derived from an EMBL/GenBank/DDBJ whole genome shotgun (WGS) entry which is preliminary data.</text>
</comment>
<proteinExistence type="predicted"/>
<evidence type="ECO:0000313" key="2">
    <source>
        <dbReference type="Proteomes" id="UP000003374"/>
    </source>
</evidence>
<evidence type="ECO:0000313" key="1">
    <source>
        <dbReference type="EMBL" id="EAR20376.1"/>
    </source>
</evidence>
<name>A4BVA9_9GAMM</name>
<dbReference type="HOGENOM" id="CLU_3330668_0_0_6"/>
<sequence length="38" mass="4509">MGITTGRGKLDGHCRTLRPKKTIWVYPLHRRFQQLLCQ</sequence>
<dbReference type="AlphaFoldDB" id="A4BVA9"/>